<dbReference type="InterPro" id="IPR016187">
    <property type="entry name" value="CTDL_fold"/>
</dbReference>
<dbReference type="Gene3D" id="3.10.100.10">
    <property type="entry name" value="Mannose-Binding Protein A, subunit A"/>
    <property type="match status" value="2"/>
</dbReference>
<proteinExistence type="predicted"/>
<feature type="signal peptide" evidence="1">
    <location>
        <begin position="1"/>
        <end position="19"/>
    </location>
</feature>
<organism evidence="3 4">
    <name type="scientific">Fundulus heteroclitus</name>
    <name type="common">Killifish</name>
    <name type="synonym">Mummichog</name>
    <dbReference type="NCBI Taxonomy" id="8078"/>
    <lineage>
        <taxon>Eukaryota</taxon>
        <taxon>Metazoa</taxon>
        <taxon>Chordata</taxon>
        <taxon>Craniata</taxon>
        <taxon>Vertebrata</taxon>
        <taxon>Euteleostomi</taxon>
        <taxon>Actinopterygii</taxon>
        <taxon>Neopterygii</taxon>
        <taxon>Teleostei</taxon>
        <taxon>Neoteleostei</taxon>
        <taxon>Acanthomorphata</taxon>
        <taxon>Ovalentaria</taxon>
        <taxon>Atherinomorphae</taxon>
        <taxon>Cyprinodontiformes</taxon>
        <taxon>Fundulidae</taxon>
        <taxon>Fundulus</taxon>
    </lineage>
</organism>
<dbReference type="CDD" id="cd00037">
    <property type="entry name" value="CLECT"/>
    <property type="match status" value="1"/>
</dbReference>
<evidence type="ECO:0000256" key="1">
    <source>
        <dbReference type="SAM" id="SignalP"/>
    </source>
</evidence>
<dbReference type="PANTHER" id="PTHR45784:SF8">
    <property type="entry name" value="C-TYPE MANNOSE RECEPTOR 2-RELATED"/>
    <property type="match status" value="1"/>
</dbReference>
<sequence>MQHLFTCSLLLLSLFGVSAKYAYVKEAKTWFEAQQYCLQEYAGLAPISNQQDIVKMMKLVGRDGVLTWTGTEVSNKVMFWGGGIVSGFFKAPDESTDTPEASSGSVPDNMYDFFQKRAPFFCYKPVVVREKKSWEDAWNYCREHHNMLASVASEAEVQLMQRELSKFPTTERVWIGLHFFPRDGWLWKISLNVDLIFLATQDFNGCCLLCNMTASCIFSYVSLFMHFQLVKMK</sequence>
<dbReference type="GeneTree" id="ENSGT00940000176837"/>
<dbReference type="AlphaFoldDB" id="A0A3Q2PS13"/>
<feature type="domain" description="C-type lectin" evidence="2">
    <location>
        <begin position="122"/>
        <end position="187"/>
    </location>
</feature>
<dbReference type="Ensembl" id="ENSFHET00000023908.1">
    <property type="protein sequence ID" value="ENSFHEP00000015717.1"/>
    <property type="gene ID" value="ENSFHEG00000017339.1"/>
</dbReference>
<evidence type="ECO:0000313" key="4">
    <source>
        <dbReference type="Proteomes" id="UP000265000"/>
    </source>
</evidence>
<dbReference type="STRING" id="8078.ENSFHEP00000015717"/>
<dbReference type="Proteomes" id="UP000265000">
    <property type="component" value="Unplaced"/>
</dbReference>
<protein>
    <recommendedName>
        <fullName evidence="2">C-type lectin domain-containing protein</fullName>
    </recommendedName>
</protein>
<feature type="chain" id="PRO_5018710326" description="C-type lectin domain-containing protein" evidence="1">
    <location>
        <begin position="20"/>
        <end position="233"/>
    </location>
</feature>
<evidence type="ECO:0000259" key="2">
    <source>
        <dbReference type="PROSITE" id="PS50041"/>
    </source>
</evidence>
<dbReference type="PROSITE" id="PS50041">
    <property type="entry name" value="C_TYPE_LECTIN_2"/>
    <property type="match status" value="1"/>
</dbReference>
<dbReference type="InterPro" id="IPR001304">
    <property type="entry name" value="C-type_lectin-like"/>
</dbReference>
<dbReference type="Pfam" id="PF00059">
    <property type="entry name" value="Lectin_C"/>
    <property type="match status" value="1"/>
</dbReference>
<name>A0A3Q2PS13_FUNHE</name>
<reference evidence="3" key="2">
    <citation type="submission" date="2025-09" db="UniProtKB">
        <authorList>
            <consortium name="Ensembl"/>
        </authorList>
    </citation>
    <scope>IDENTIFICATION</scope>
</reference>
<keyword evidence="4" id="KW-1185">Reference proteome</keyword>
<reference evidence="3" key="1">
    <citation type="submission" date="2025-08" db="UniProtKB">
        <authorList>
            <consortium name="Ensembl"/>
        </authorList>
    </citation>
    <scope>IDENTIFICATION</scope>
</reference>
<keyword evidence="1" id="KW-0732">Signal</keyword>
<dbReference type="InterPro" id="IPR016186">
    <property type="entry name" value="C-type_lectin-like/link_sf"/>
</dbReference>
<accession>A0A3Q2PS13</accession>
<dbReference type="PANTHER" id="PTHR45784">
    <property type="entry name" value="C-TYPE LECTIN DOMAIN FAMILY 20 MEMBER A-RELATED"/>
    <property type="match status" value="1"/>
</dbReference>
<evidence type="ECO:0000313" key="3">
    <source>
        <dbReference type="Ensembl" id="ENSFHEP00000015717.1"/>
    </source>
</evidence>
<dbReference type="SUPFAM" id="SSF56436">
    <property type="entry name" value="C-type lectin-like"/>
    <property type="match status" value="2"/>
</dbReference>